<dbReference type="InterPro" id="IPR023352">
    <property type="entry name" value="MAPEG-like_dom_sf"/>
</dbReference>
<dbReference type="PANTHER" id="PTHR35371:SF1">
    <property type="entry name" value="BLR7753 PROTEIN"/>
    <property type="match status" value="1"/>
</dbReference>
<keyword evidence="6" id="KW-1185">Reference proteome</keyword>
<dbReference type="PANTHER" id="PTHR35371">
    <property type="entry name" value="INNER MEMBRANE PROTEIN"/>
    <property type="match status" value="1"/>
</dbReference>
<keyword evidence="3" id="KW-1133">Transmembrane helix</keyword>
<evidence type="ECO:0000256" key="4">
    <source>
        <dbReference type="ARBA" id="ARBA00023136"/>
    </source>
</evidence>
<accession>A0A9P4WT54</accession>
<sequence>MTFLINFDKNISYFTIPPALIFALIPRFYSGLSGPGTKLFDRNSPRSFPDTLKSADLDEELRGRLLRAEACSANGFEALPFFSAAVTAGNSAGLSALTMNTLSVGWLASRLL</sequence>
<gene>
    <name evidence="5" type="ORF">E8E12_007391</name>
</gene>
<comment type="subcellular location">
    <subcellularLocation>
        <location evidence="1">Membrane</location>
    </subcellularLocation>
</comment>
<dbReference type="Proteomes" id="UP000758155">
    <property type="component" value="Unassembled WGS sequence"/>
</dbReference>
<organism evidence="5 6">
    <name type="scientific">Didymella heteroderae</name>
    <dbReference type="NCBI Taxonomy" id="1769908"/>
    <lineage>
        <taxon>Eukaryota</taxon>
        <taxon>Fungi</taxon>
        <taxon>Dikarya</taxon>
        <taxon>Ascomycota</taxon>
        <taxon>Pezizomycotina</taxon>
        <taxon>Dothideomycetes</taxon>
        <taxon>Pleosporomycetidae</taxon>
        <taxon>Pleosporales</taxon>
        <taxon>Pleosporineae</taxon>
        <taxon>Didymellaceae</taxon>
        <taxon>Didymella</taxon>
    </lineage>
</organism>
<dbReference type="Pfam" id="PF01124">
    <property type="entry name" value="MAPEG"/>
    <property type="match status" value="1"/>
</dbReference>
<evidence type="ECO:0000313" key="5">
    <source>
        <dbReference type="EMBL" id="KAF3041920.1"/>
    </source>
</evidence>
<name>A0A9P4WT54_9PLEO</name>
<reference evidence="5" key="1">
    <citation type="submission" date="2019-04" db="EMBL/GenBank/DDBJ databases">
        <title>Sequencing of skin fungus with MAO and IRED activity.</title>
        <authorList>
            <person name="Marsaioli A.J."/>
            <person name="Bonatto J.M.C."/>
            <person name="Reis Junior O."/>
        </authorList>
    </citation>
    <scope>NUCLEOTIDE SEQUENCE</scope>
    <source>
        <strain evidence="5">28M1</strain>
    </source>
</reference>
<protein>
    <submittedName>
        <fullName evidence="5">Uncharacterized protein</fullName>
    </submittedName>
</protein>
<dbReference type="SUPFAM" id="SSF161084">
    <property type="entry name" value="MAPEG domain-like"/>
    <property type="match status" value="1"/>
</dbReference>
<dbReference type="Gene3D" id="1.20.120.550">
    <property type="entry name" value="Membrane associated eicosanoid/glutathione metabolism-like domain"/>
    <property type="match status" value="1"/>
</dbReference>
<dbReference type="GO" id="GO:0016020">
    <property type="term" value="C:membrane"/>
    <property type="evidence" value="ECO:0007669"/>
    <property type="project" value="UniProtKB-SubCell"/>
</dbReference>
<proteinExistence type="predicted"/>
<dbReference type="AlphaFoldDB" id="A0A9P4WT54"/>
<evidence type="ECO:0000256" key="2">
    <source>
        <dbReference type="ARBA" id="ARBA00022692"/>
    </source>
</evidence>
<evidence type="ECO:0000256" key="1">
    <source>
        <dbReference type="ARBA" id="ARBA00004370"/>
    </source>
</evidence>
<dbReference type="EMBL" id="SWKV01000018">
    <property type="protein sequence ID" value="KAF3041920.1"/>
    <property type="molecule type" value="Genomic_DNA"/>
</dbReference>
<keyword evidence="2" id="KW-0812">Transmembrane</keyword>
<comment type="caution">
    <text evidence="5">The sequence shown here is derived from an EMBL/GenBank/DDBJ whole genome shotgun (WGS) entry which is preliminary data.</text>
</comment>
<dbReference type="InterPro" id="IPR001129">
    <property type="entry name" value="Membr-assoc_MAPEG"/>
</dbReference>
<evidence type="ECO:0000313" key="6">
    <source>
        <dbReference type="Proteomes" id="UP000758155"/>
    </source>
</evidence>
<dbReference type="OrthoDB" id="2122304at2759"/>
<evidence type="ECO:0000256" key="3">
    <source>
        <dbReference type="ARBA" id="ARBA00022989"/>
    </source>
</evidence>
<keyword evidence="4" id="KW-0472">Membrane</keyword>